<reference evidence="6" key="1">
    <citation type="submission" date="2023-07" db="EMBL/GenBank/DDBJ databases">
        <authorList>
            <person name="Stuckert A."/>
        </authorList>
    </citation>
    <scope>NUCLEOTIDE SEQUENCE</scope>
</reference>
<evidence type="ECO:0000259" key="5">
    <source>
        <dbReference type="Pfam" id="PF12140"/>
    </source>
</evidence>
<feature type="compositionally biased region" description="Polar residues" evidence="4">
    <location>
        <begin position="251"/>
        <end position="265"/>
    </location>
</feature>
<evidence type="ECO:0000256" key="2">
    <source>
        <dbReference type="ARBA" id="ARBA00022491"/>
    </source>
</evidence>
<evidence type="ECO:0000313" key="6">
    <source>
        <dbReference type="EMBL" id="CAJ0937199.1"/>
    </source>
</evidence>
<dbReference type="InterPro" id="IPR021987">
    <property type="entry name" value="SLED"/>
</dbReference>
<accession>A0ABN9LCD2</accession>
<keyword evidence="2" id="KW-0678">Repressor</keyword>
<keyword evidence="3" id="KW-0539">Nucleus</keyword>
<dbReference type="PANTHER" id="PTHR12247:SF68">
    <property type="entry name" value="POLYCOMB PROTEIN SCMH1"/>
    <property type="match status" value="1"/>
</dbReference>
<dbReference type="InterPro" id="IPR050548">
    <property type="entry name" value="PcG_chromatin_remod_factors"/>
</dbReference>
<evidence type="ECO:0000256" key="1">
    <source>
        <dbReference type="ARBA" id="ARBA00004123"/>
    </source>
</evidence>
<keyword evidence="7" id="KW-1185">Reference proteome</keyword>
<name>A0ABN9LCD2_9NEOB</name>
<evidence type="ECO:0000256" key="3">
    <source>
        <dbReference type="ARBA" id="ARBA00023242"/>
    </source>
</evidence>
<feature type="region of interest" description="Disordered" evidence="4">
    <location>
        <begin position="201"/>
        <end position="265"/>
    </location>
</feature>
<dbReference type="Pfam" id="PF12140">
    <property type="entry name" value="SLED"/>
    <property type="match status" value="1"/>
</dbReference>
<evidence type="ECO:0000256" key="4">
    <source>
        <dbReference type="SAM" id="MobiDB-lite"/>
    </source>
</evidence>
<feature type="domain" description="SLED" evidence="5">
    <location>
        <begin position="3"/>
        <end position="144"/>
    </location>
</feature>
<organism evidence="6 7">
    <name type="scientific">Ranitomeya imitator</name>
    <name type="common">mimic poison frog</name>
    <dbReference type="NCBI Taxonomy" id="111125"/>
    <lineage>
        <taxon>Eukaryota</taxon>
        <taxon>Metazoa</taxon>
        <taxon>Chordata</taxon>
        <taxon>Craniata</taxon>
        <taxon>Vertebrata</taxon>
        <taxon>Euteleostomi</taxon>
        <taxon>Amphibia</taxon>
        <taxon>Batrachia</taxon>
        <taxon>Anura</taxon>
        <taxon>Neobatrachia</taxon>
        <taxon>Hyloidea</taxon>
        <taxon>Dendrobatidae</taxon>
        <taxon>Dendrobatinae</taxon>
        <taxon>Ranitomeya</taxon>
    </lineage>
</organism>
<dbReference type="PANTHER" id="PTHR12247">
    <property type="entry name" value="POLYCOMB GROUP PROTEIN"/>
    <property type="match status" value="1"/>
</dbReference>
<proteinExistence type="predicted"/>
<dbReference type="Proteomes" id="UP001176940">
    <property type="component" value="Unassembled WGS sequence"/>
</dbReference>
<comment type="caution">
    <text evidence="6">The sequence shown here is derived from an EMBL/GenBank/DDBJ whole genome shotgun (WGS) entry which is preliminary data.</text>
</comment>
<sequence>MAVCIYLNKNGDSGPHLDRKKVQHLPDHFGPARASVVLQQAIQACIDCAYHQKTVFAFLKQGHGGEIISECEFFNQISDIGRKHVANLVLQDMASFTHAIDFYAIFEREQHTLNLPAVNSIVHVLRFLEKLCRNLRSDNLFGNQPFTNPGSYENERYLTERCLFEGNLHGPGRGSKRYSQEIPPYNAPLCPKVPKNDCHASEGETFLNDAGLPGSMEQRLGPAESPSSPNTCRVSKEYRSPSFRIHHKPSSLYQGTVRRQSSGGT</sequence>
<gene>
    <name evidence="6" type="ORF">RIMI_LOCUS7101516</name>
</gene>
<dbReference type="InterPro" id="IPR038348">
    <property type="entry name" value="SLED_sf"/>
</dbReference>
<comment type="subcellular location">
    <subcellularLocation>
        <location evidence="1">Nucleus</location>
    </subcellularLocation>
</comment>
<protein>
    <recommendedName>
        <fullName evidence="5">SLED domain-containing protein</fullName>
    </recommendedName>
</protein>
<dbReference type="Gene3D" id="3.90.1150.190">
    <property type="entry name" value="SLED domain"/>
    <property type="match status" value="1"/>
</dbReference>
<dbReference type="EMBL" id="CAUEEQ010013244">
    <property type="protein sequence ID" value="CAJ0937199.1"/>
    <property type="molecule type" value="Genomic_DNA"/>
</dbReference>
<evidence type="ECO:0000313" key="7">
    <source>
        <dbReference type="Proteomes" id="UP001176940"/>
    </source>
</evidence>